<comment type="caution">
    <text evidence="1">The sequence shown here is derived from an EMBL/GenBank/DDBJ whole genome shotgun (WGS) entry which is preliminary data.</text>
</comment>
<organism evidence="1 2">
    <name type="scientific">Ciceribacter lividus</name>
    <dbReference type="NCBI Taxonomy" id="1197950"/>
    <lineage>
        <taxon>Bacteria</taxon>
        <taxon>Pseudomonadati</taxon>
        <taxon>Pseudomonadota</taxon>
        <taxon>Alphaproteobacteria</taxon>
        <taxon>Hyphomicrobiales</taxon>
        <taxon>Rhizobiaceae</taxon>
        <taxon>Ciceribacter</taxon>
    </lineage>
</organism>
<accession>A0A6I7HR74</accession>
<dbReference type="EMBL" id="QPIX01000001">
    <property type="protein sequence ID" value="RCW28206.1"/>
    <property type="molecule type" value="Genomic_DNA"/>
</dbReference>
<reference evidence="1 2" key="1">
    <citation type="submission" date="2018-07" db="EMBL/GenBank/DDBJ databases">
        <title>Genomic Encyclopedia of Type Strains, Phase IV (KMG-IV): sequencing the most valuable type-strain genomes for metagenomic binning, comparative biology and taxonomic classification.</title>
        <authorList>
            <person name="Goeker M."/>
        </authorList>
    </citation>
    <scope>NUCLEOTIDE SEQUENCE [LARGE SCALE GENOMIC DNA]</scope>
    <source>
        <strain evidence="1 2">DSM 25528</strain>
    </source>
</reference>
<evidence type="ECO:0000313" key="2">
    <source>
        <dbReference type="Proteomes" id="UP000252582"/>
    </source>
</evidence>
<dbReference type="AlphaFoldDB" id="A0A6I7HR74"/>
<name>A0A6I7HR74_9HYPH</name>
<evidence type="ECO:0000313" key="1">
    <source>
        <dbReference type="EMBL" id="RCW28206.1"/>
    </source>
</evidence>
<gene>
    <name evidence="1" type="ORF">DFR48_101215</name>
</gene>
<dbReference type="RefSeq" id="WP_112690833.1">
    <property type="nucleotide sequence ID" value="NZ_QPIX01000001.1"/>
</dbReference>
<proteinExistence type="predicted"/>
<dbReference type="Proteomes" id="UP000252582">
    <property type="component" value="Unassembled WGS sequence"/>
</dbReference>
<protein>
    <submittedName>
        <fullName evidence="1">Uncharacterized protein</fullName>
    </submittedName>
</protein>
<sequence>MARSTSAPTPKNSENAAETERIIDRLAEELRASGGVDLPHSYFVEEVRLRLAGRDLSALDTDQAVKTLIRGWKPKAAPSVFNAWAMPEQV</sequence>
<keyword evidence="2" id="KW-1185">Reference proteome</keyword>